<keyword evidence="1" id="KW-0812">Transmembrane</keyword>
<protein>
    <recommendedName>
        <fullName evidence="4">Bacterial type II secretion system protein E domain-containing protein</fullName>
    </recommendedName>
</protein>
<dbReference type="AlphaFoldDB" id="A0A0K8J7C6"/>
<dbReference type="EMBL" id="LN879430">
    <property type="protein sequence ID" value="CUH93238.1"/>
    <property type="molecule type" value="Genomic_DNA"/>
</dbReference>
<keyword evidence="3" id="KW-1185">Reference proteome</keyword>
<dbReference type="Proteomes" id="UP000196053">
    <property type="component" value="Chromosome I"/>
</dbReference>
<accession>A0A0K8J7C6</accession>
<evidence type="ECO:0000313" key="2">
    <source>
        <dbReference type="EMBL" id="CUH93238.1"/>
    </source>
</evidence>
<evidence type="ECO:0008006" key="4">
    <source>
        <dbReference type="Google" id="ProtNLM"/>
    </source>
</evidence>
<gene>
    <name evidence="2" type="ORF">SD1D_1693</name>
</gene>
<dbReference type="RefSeq" id="WP_058258501.1">
    <property type="nucleotide sequence ID" value="NZ_DUPS01000065.1"/>
</dbReference>
<dbReference type="InterPro" id="IPR027417">
    <property type="entry name" value="P-loop_NTPase"/>
</dbReference>
<reference evidence="3" key="1">
    <citation type="submission" date="2015-09" db="EMBL/GenBank/DDBJ databases">
        <authorList>
            <person name="Wibberg D."/>
        </authorList>
    </citation>
    <scope>NUCLEOTIDE SEQUENCE [LARGE SCALE GENOMIC DNA]</scope>
    <source>
        <strain evidence="3">SD1D</strain>
    </source>
</reference>
<name>A0A0K8J7C6_9FIRM</name>
<feature type="transmembrane region" description="Helical" evidence="1">
    <location>
        <begin position="6"/>
        <end position="24"/>
    </location>
</feature>
<evidence type="ECO:0000313" key="3">
    <source>
        <dbReference type="Proteomes" id="UP000196053"/>
    </source>
</evidence>
<organism evidence="2 3">
    <name type="scientific">Herbinix luporum</name>
    <dbReference type="NCBI Taxonomy" id="1679721"/>
    <lineage>
        <taxon>Bacteria</taxon>
        <taxon>Bacillati</taxon>
        <taxon>Bacillota</taxon>
        <taxon>Clostridia</taxon>
        <taxon>Lachnospirales</taxon>
        <taxon>Lachnospiraceae</taxon>
        <taxon>Herbinix</taxon>
    </lineage>
</organism>
<dbReference type="OrthoDB" id="1981678at2"/>
<keyword evidence="1" id="KW-1133">Transmembrane helix</keyword>
<dbReference type="Gene3D" id="3.40.50.300">
    <property type="entry name" value="P-loop containing nucleotide triphosphate hydrolases"/>
    <property type="match status" value="1"/>
</dbReference>
<dbReference type="KEGG" id="hsd:SD1D_1693"/>
<keyword evidence="1" id="KW-0472">Membrane</keyword>
<evidence type="ECO:0000256" key="1">
    <source>
        <dbReference type="SAM" id="Phobius"/>
    </source>
</evidence>
<proteinExistence type="predicted"/>
<sequence length="614" mass="70178">MGIMDLIFSVLLLCGLALSIYYIFKGKLEDEDYKGEIYSIENLCQHIKKTINNIINMDMEALNLNQRDLENRRAIKRSLSNAIRKCSQGDINAKMVVMARTKHTILNLLNITEDIINNLIPFNNKDRLSARDKFEILMYMQKKNGNKKMFQGICNIAKLDRLLKDQDGYYYSISDKDIHEAYENIPIALSFDDKLNILTQRIYEETYGLSVVDLFIMEDTSLDSISAGVSGITTYNYKYMEEDILTGTYKKPECLNSVWVVYKGKPIHLKFLSFKSLAVMSRICKNLAEHGRVGHLTCAEGGIKTHLTDGSRVTVFRPNNSLQWAFFVRKFGTSASLELKDLITDKGNYYPIEVIKWAIHGCVNMFFSGDQNSGKTTYTRAAVKEIDRRQPIRTLEADFELYLNDAYTDKNILATRPSKRLPFPKLIELLKSSEAHTILFGETASLEHGKHLINLLLAGTKRVITTGHWPSSDELVAYFVHALNGYGNLATKDVQAMVSRLIHLDIHCVKENNGHRHIKRITEIIPYDIEDKLPDIKAGVEGSLKEISYYLKLLTRQSTYYTRDIVVFQDGRYKMINPISDRLAGIILDNLPPDRRRAFLKFNTIEKGGIDEAV</sequence>
<dbReference type="SUPFAM" id="SSF52540">
    <property type="entry name" value="P-loop containing nucleoside triphosphate hydrolases"/>
    <property type="match status" value="1"/>
</dbReference>